<dbReference type="Pfam" id="PF04973">
    <property type="entry name" value="NMN_transporter"/>
    <property type="match status" value="1"/>
</dbReference>
<dbReference type="eggNOG" id="COG3201">
    <property type="taxonomic scope" value="Bacteria"/>
</dbReference>
<reference evidence="9 10" key="1">
    <citation type="submission" date="2012-05" db="EMBL/GenBank/DDBJ databases">
        <authorList>
            <person name="Weinstock G."/>
            <person name="Sodergren E."/>
            <person name="Lobos E.A."/>
            <person name="Fulton L."/>
            <person name="Fulton R."/>
            <person name="Courtney L."/>
            <person name="Fronick C."/>
            <person name="O'Laughlin M."/>
            <person name="Godfrey J."/>
            <person name="Wilson R.M."/>
            <person name="Miner T."/>
            <person name="Farmer C."/>
            <person name="Delehaunty K."/>
            <person name="Cordes M."/>
            <person name="Minx P."/>
            <person name="Tomlinson C."/>
            <person name="Chen J."/>
            <person name="Wollam A."/>
            <person name="Pepin K.H."/>
            <person name="Bhonagiri V."/>
            <person name="Zhang X."/>
            <person name="Suruliraj S."/>
            <person name="Warren W."/>
            <person name="Mitreva M."/>
            <person name="Mardis E.R."/>
            <person name="Wilson R.K."/>
        </authorList>
    </citation>
    <scope>NUCLEOTIDE SEQUENCE [LARGE SCALE GENOMIC DNA]</scope>
    <source>
        <strain evidence="9 10">F0235</strain>
    </source>
</reference>
<dbReference type="PATRIC" id="fig|1035195.3.peg.618"/>
<name>L1MKN8_9CORY</name>
<keyword evidence="3" id="KW-0813">Transport</keyword>
<keyword evidence="7 8" id="KW-0472">Membrane</keyword>
<evidence type="ECO:0000256" key="5">
    <source>
        <dbReference type="ARBA" id="ARBA00022692"/>
    </source>
</evidence>
<dbReference type="RefSeq" id="WP_006062935.1">
    <property type="nucleotide sequence ID" value="NZ_KB290827.1"/>
</dbReference>
<dbReference type="HOGENOM" id="CLU_076589_2_0_11"/>
<feature type="transmembrane region" description="Helical" evidence="8">
    <location>
        <begin position="75"/>
        <end position="91"/>
    </location>
</feature>
<feature type="transmembrane region" description="Helical" evidence="8">
    <location>
        <begin position="12"/>
        <end position="41"/>
    </location>
</feature>
<evidence type="ECO:0000256" key="2">
    <source>
        <dbReference type="ARBA" id="ARBA00006669"/>
    </source>
</evidence>
<evidence type="ECO:0000256" key="8">
    <source>
        <dbReference type="SAM" id="Phobius"/>
    </source>
</evidence>
<feature type="transmembrane region" description="Helical" evidence="8">
    <location>
        <begin position="148"/>
        <end position="165"/>
    </location>
</feature>
<comment type="subcellular location">
    <subcellularLocation>
        <location evidence="1">Cell membrane</location>
        <topology evidence="1">Multi-pass membrane protein</topology>
    </subcellularLocation>
</comment>
<keyword evidence="5 8" id="KW-0812">Transmembrane</keyword>
<evidence type="ECO:0000256" key="3">
    <source>
        <dbReference type="ARBA" id="ARBA00022448"/>
    </source>
</evidence>
<protein>
    <submittedName>
        <fullName evidence="9">Nicotinamide mononucleotide transporter PnuC</fullName>
    </submittedName>
</protein>
<evidence type="ECO:0000256" key="1">
    <source>
        <dbReference type="ARBA" id="ARBA00004651"/>
    </source>
</evidence>
<feature type="transmembrane region" description="Helical" evidence="8">
    <location>
        <begin position="48"/>
        <end position="69"/>
    </location>
</feature>
<dbReference type="PANTHER" id="PTHR36122">
    <property type="entry name" value="NICOTINAMIDE RIBOSIDE TRANSPORTER PNUC"/>
    <property type="match status" value="1"/>
</dbReference>
<feature type="transmembrane region" description="Helical" evidence="8">
    <location>
        <begin position="172"/>
        <end position="188"/>
    </location>
</feature>
<keyword evidence="6 8" id="KW-1133">Transmembrane helix</keyword>
<dbReference type="AlphaFoldDB" id="L1MKN8"/>
<comment type="similarity">
    <text evidence="2">Belongs to the nicotinamide ribonucleoside (NR) uptake permease (TC 4.B.1) family.</text>
</comment>
<feature type="transmembrane region" description="Helical" evidence="8">
    <location>
        <begin position="112"/>
        <end position="136"/>
    </location>
</feature>
<evidence type="ECO:0000256" key="7">
    <source>
        <dbReference type="ARBA" id="ARBA00023136"/>
    </source>
</evidence>
<dbReference type="Proteomes" id="UP000010445">
    <property type="component" value="Unassembled WGS sequence"/>
</dbReference>
<evidence type="ECO:0000256" key="4">
    <source>
        <dbReference type="ARBA" id="ARBA00022475"/>
    </source>
</evidence>
<comment type="caution">
    <text evidence="9">The sequence shown here is derived from an EMBL/GenBank/DDBJ whole genome shotgun (WGS) entry which is preliminary data.</text>
</comment>
<dbReference type="PANTHER" id="PTHR36122:SF2">
    <property type="entry name" value="NICOTINAMIDE RIBOSIDE TRANSPORTER PNUC"/>
    <property type="match status" value="1"/>
</dbReference>
<dbReference type="GO" id="GO:0034257">
    <property type="term" value="F:nicotinamide riboside transmembrane transporter activity"/>
    <property type="evidence" value="ECO:0007669"/>
    <property type="project" value="InterPro"/>
</dbReference>
<proteinExistence type="inferred from homology"/>
<evidence type="ECO:0000313" key="10">
    <source>
        <dbReference type="Proteomes" id="UP000010445"/>
    </source>
</evidence>
<evidence type="ECO:0000256" key="6">
    <source>
        <dbReference type="ARBA" id="ARBA00022989"/>
    </source>
</evidence>
<dbReference type="NCBIfam" id="TIGR01528">
    <property type="entry name" value="NMN_trans_PnuC"/>
    <property type="match status" value="1"/>
</dbReference>
<accession>L1MKN8</accession>
<feature type="transmembrane region" description="Helical" evidence="8">
    <location>
        <begin position="194"/>
        <end position="212"/>
    </location>
</feature>
<dbReference type="InterPro" id="IPR006419">
    <property type="entry name" value="NMN_transpt_PnuC"/>
</dbReference>
<organism evidence="9 10">
    <name type="scientific">Corynebacterium durum F0235</name>
    <dbReference type="NCBI Taxonomy" id="1035195"/>
    <lineage>
        <taxon>Bacteria</taxon>
        <taxon>Bacillati</taxon>
        <taxon>Actinomycetota</taxon>
        <taxon>Actinomycetes</taxon>
        <taxon>Mycobacteriales</taxon>
        <taxon>Corynebacteriaceae</taxon>
        <taxon>Corynebacterium</taxon>
    </lineage>
</organism>
<dbReference type="GO" id="GO:0005886">
    <property type="term" value="C:plasma membrane"/>
    <property type="evidence" value="ECO:0007669"/>
    <property type="project" value="UniProtKB-SubCell"/>
</dbReference>
<dbReference type="STRING" id="1035195.HMPREF9997_00689"/>
<keyword evidence="4" id="KW-1003">Cell membrane</keyword>
<keyword evidence="10" id="KW-1185">Reference proteome</keyword>
<sequence>MDVINAFFSVNTIAFTILGYSISWLELVGTIFNLVCVILAARRNIWNWPIGLIGVMLFGVLFYQINLYADVFEQVYYLITGISGWYLWARVGTNKNTDEKVLITTNSLRSNLYWVAGIAGASLLTGWIVSNLHIWLPTLFPEPASLPLLDAASTMTAFAAQFLMMRRKLESWYLWIIVDIVAVGLYWYKGVPFVALLYAAFLINAIYGWYTWRNNTAARANVKEAAPEKEPELCEA</sequence>
<dbReference type="EMBL" id="AMEM01000011">
    <property type="protein sequence ID" value="EKX91615.1"/>
    <property type="molecule type" value="Genomic_DNA"/>
</dbReference>
<gene>
    <name evidence="9" type="ORF">HMPREF9997_00689</name>
</gene>
<evidence type="ECO:0000313" key="9">
    <source>
        <dbReference type="EMBL" id="EKX91615.1"/>
    </source>
</evidence>